<dbReference type="Gene3D" id="1.10.630.10">
    <property type="entry name" value="Cytochrome P450"/>
    <property type="match status" value="1"/>
</dbReference>
<dbReference type="InterPro" id="IPR001128">
    <property type="entry name" value="Cyt_P450"/>
</dbReference>
<reference evidence="4" key="1">
    <citation type="journal article" date="2011" name="PLoS Genet.">
        <title>Genomic analysis of the necrotrophic fungal pathogens Sclerotinia sclerotiorum and Botrytis cinerea.</title>
        <authorList>
            <person name="Amselem J."/>
            <person name="Cuomo C.A."/>
            <person name="van Kan J.A."/>
            <person name="Viaud M."/>
            <person name="Benito E.P."/>
            <person name="Couloux A."/>
            <person name="Coutinho P.M."/>
            <person name="de Vries R.P."/>
            <person name="Dyer P.S."/>
            <person name="Fillinger S."/>
            <person name="Fournier E."/>
            <person name="Gout L."/>
            <person name="Hahn M."/>
            <person name="Kohn L."/>
            <person name="Lapalu N."/>
            <person name="Plummer K.M."/>
            <person name="Pradier J.M."/>
            <person name="Quevillon E."/>
            <person name="Sharon A."/>
            <person name="Simon A."/>
            <person name="ten Have A."/>
            <person name="Tudzynski B."/>
            <person name="Tudzynski P."/>
            <person name="Wincker P."/>
            <person name="Andrew M."/>
            <person name="Anthouard V."/>
            <person name="Beever R.E."/>
            <person name="Beffa R."/>
            <person name="Benoit I."/>
            <person name="Bouzid O."/>
            <person name="Brault B."/>
            <person name="Chen Z."/>
            <person name="Choquer M."/>
            <person name="Collemare J."/>
            <person name="Cotton P."/>
            <person name="Danchin E.G."/>
            <person name="Da Silva C."/>
            <person name="Gautier A."/>
            <person name="Giraud C."/>
            <person name="Giraud T."/>
            <person name="Gonzalez C."/>
            <person name="Grossetete S."/>
            <person name="Guldener U."/>
            <person name="Henrissat B."/>
            <person name="Howlett B.J."/>
            <person name="Kodira C."/>
            <person name="Kretschmer M."/>
            <person name="Lappartient A."/>
            <person name="Leroch M."/>
            <person name="Levis C."/>
            <person name="Mauceli E."/>
            <person name="Neuveglise C."/>
            <person name="Oeser B."/>
            <person name="Pearson M."/>
            <person name="Poulain J."/>
            <person name="Poussereau N."/>
            <person name="Quesneville H."/>
            <person name="Rascle C."/>
            <person name="Schumacher J."/>
            <person name="Segurens B."/>
            <person name="Sexton A."/>
            <person name="Silva E."/>
            <person name="Sirven C."/>
            <person name="Soanes D.M."/>
            <person name="Talbot N.J."/>
            <person name="Templeton M."/>
            <person name="Yandava C."/>
            <person name="Yarden O."/>
            <person name="Zeng Q."/>
            <person name="Rollins J.A."/>
            <person name="Lebrun M.H."/>
            <person name="Dickman M."/>
        </authorList>
    </citation>
    <scope>NUCLEOTIDE SEQUENCE [LARGE SCALE GENOMIC DNA]</scope>
    <source>
        <strain evidence="4">T4</strain>
    </source>
</reference>
<dbReference type="PANTHER" id="PTHR24305">
    <property type="entry name" value="CYTOCHROME P450"/>
    <property type="match status" value="1"/>
</dbReference>
<dbReference type="InterPro" id="IPR036396">
    <property type="entry name" value="Cyt_P450_sf"/>
</dbReference>
<evidence type="ECO:0000256" key="2">
    <source>
        <dbReference type="ARBA" id="ARBA00023026"/>
    </source>
</evidence>
<comment type="similarity">
    <text evidence="1">Belongs to the cytochrome P450 family.</text>
</comment>
<dbReference type="HOGENOM" id="CLU_1503226_0_0_1"/>
<dbReference type="AlphaFoldDB" id="G2Y4F2"/>
<gene>
    <name evidence="3" type="ORF">BofuT4_P007010.1</name>
</gene>
<accession>G2Y4F2</accession>
<dbReference type="STRING" id="999810.G2Y4F2"/>
<evidence type="ECO:0000256" key="1">
    <source>
        <dbReference type="ARBA" id="ARBA00010617"/>
    </source>
</evidence>
<dbReference type="SUPFAM" id="SSF48264">
    <property type="entry name" value="Cytochrome P450"/>
    <property type="match status" value="1"/>
</dbReference>
<dbReference type="GO" id="GO:0005506">
    <property type="term" value="F:iron ion binding"/>
    <property type="evidence" value="ECO:0007669"/>
    <property type="project" value="InterPro"/>
</dbReference>
<evidence type="ECO:0000313" key="4">
    <source>
        <dbReference type="Proteomes" id="UP000008177"/>
    </source>
</evidence>
<sequence>MVYSYDQYHSHDLAPDYEPWGKQIRRVQADKASRARAVSHQEEKNAKTLFDEINASKLPEIEKQRSRLLDEARNMAISGTETTSLDLSKNLSQKLTFHLLSNPNVLIRPRAELKTTLLDPSTEPILKDMEQLPYLSALIQEVLRIAMGTSNRQTRNAPDQIMKFDDGKKVWLIPAGVSY</sequence>
<dbReference type="InterPro" id="IPR050121">
    <property type="entry name" value="Cytochrome_P450_monoxygenase"/>
</dbReference>
<proteinExistence type="inferred from homology"/>
<name>G2Y4F2_BOTF4</name>
<dbReference type="GO" id="GO:0016705">
    <property type="term" value="F:oxidoreductase activity, acting on paired donors, with incorporation or reduction of molecular oxygen"/>
    <property type="evidence" value="ECO:0007669"/>
    <property type="project" value="InterPro"/>
</dbReference>
<keyword evidence="2" id="KW-0843">Virulence</keyword>
<evidence type="ECO:0000313" key="3">
    <source>
        <dbReference type="EMBL" id="CCD47542.1"/>
    </source>
</evidence>
<dbReference type="Pfam" id="PF00067">
    <property type="entry name" value="p450"/>
    <property type="match status" value="1"/>
</dbReference>
<dbReference type="GO" id="GO:0020037">
    <property type="term" value="F:heme binding"/>
    <property type="evidence" value="ECO:0007669"/>
    <property type="project" value="InterPro"/>
</dbReference>
<dbReference type="EMBL" id="FQ790286">
    <property type="protein sequence ID" value="CCD47542.1"/>
    <property type="molecule type" value="Genomic_DNA"/>
</dbReference>
<dbReference type="PANTHER" id="PTHR24305:SF166">
    <property type="entry name" value="CYTOCHROME P450 12A4, MITOCHONDRIAL-RELATED"/>
    <property type="match status" value="1"/>
</dbReference>
<dbReference type="GO" id="GO:0004497">
    <property type="term" value="F:monooxygenase activity"/>
    <property type="evidence" value="ECO:0007669"/>
    <property type="project" value="InterPro"/>
</dbReference>
<dbReference type="Proteomes" id="UP000008177">
    <property type="component" value="Unplaced contigs"/>
</dbReference>
<organism evidence="3 4">
    <name type="scientific">Botryotinia fuckeliana (strain T4)</name>
    <name type="common">Noble rot fungus</name>
    <name type="synonym">Botrytis cinerea</name>
    <dbReference type="NCBI Taxonomy" id="999810"/>
    <lineage>
        <taxon>Eukaryota</taxon>
        <taxon>Fungi</taxon>
        <taxon>Dikarya</taxon>
        <taxon>Ascomycota</taxon>
        <taxon>Pezizomycotina</taxon>
        <taxon>Leotiomycetes</taxon>
        <taxon>Helotiales</taxon>
        <taxon>Sclerotiniaceae</taxon>
        <taxon>Botrytis</taxon>
    </lineage>
</organism>
<protein>
    <submittedName>
        <fullName evidence="3">Uncharacterized protein</fullName>
    </submittedName>
</protein>
<dbReference type="InParanoid" id="G2Y4F2"/>